<dbReference type="EMBL" id="SHKL01000001">
    <property type="protein sequence ID" value="RZT86980.1"/>
    <property type="molecule type" value="Genomic_DNA"/>
</dbReference>
<reference evidence="2 3" key="1">
    <citation type="submission" date="2019-02" db="EMBL/GenBank/DDBJ databases">
        <title>Sequencing the genomes of 1000 actinobacteria strains.</title>
        <authorList>
            <person name="Klenk H.-P."/>
        </authorList>
    </citation>
    <scope>NUCLEOTIDE SEQUENCE [LARGE SCALE GENOMIC DNA]</scope>
    <source>
        <strain evidence="2 3">DSM 45779</strain>
    </source>
</reference>
<dbReference type="Pfam" id="PF00378">
    <property type="entry name" value="ECH_1"/>
    <property type="match status" value="1"/>
</dbReference>
<sequence>MEFVDVDRTGSVLIITLNDPKRRNPLSSRMREELLTVLGDARDDDAVRAVVLTGAGGFFCAGGDISSMNDDRPTGVYRLHLLGRVVEALVTLPKPVIAAVEGGAYGAGLSLMTHCDHVVVADDARLCSSFGALGLGTDGGLSWSLPRRVGQGRAAEMVLFGEVVDAARAERIGLVERVVPSGSARDAALERAALLTTKSRPGLAANKATLGAADLTGLRRVLEEETRHQLELMSGADFAEGVAAFRERRTARFEA</sequence>
<dbReference type="Proteomes" id="UP000291591">
    <property type="component" value="Unassembled WGS sequence"/>
</dbReference>
<gene>
    <name evidence="2" type="ORF">EV383_3885</name>
</gene>
<name>A0A4V2FR32_PSEST</name>
<dbReference type="PANTHER" id="PTHR43459">
    <property type="entry name" value="ENOYL-COA HYDRATASE"/>
    <property type="match status" value="1"/>
</dbReference>
<dbReference type="InterPro" id="IPR001753">
    <property type="entry name" value="Enoyl-CoA_hydra/iso"/>
</dbReference>
<dbReference type="InterPro" id="IPR029045">
    <property type="entry name" value="ClpP/crotonase-like_dom_sf"/>
</dbReference>
<dbReference type="RefSeq" id="WP_130291189.1">
    <property type="nucleotide sequence ID" value="NZ_SHKL01000001.1"/>
</dbReference>
<protein>
    <submittedName>
        <fullName evidence="2">2-(1,2-epoxy-1,2-dihydrophenyl)acetyl-CoA isomerase</fullName>
    </submittedName>
</protein>
<dbReference type="SUPFAM" id="SSF52096">
    <property type="entry name" value="ClpP/crotonase"/>
    <property type="match status" value="1"/>
</dbReference>
<accession>A0A4V2FR32</accession>
<evidence type="ECO:0000256" key="1">
    <source>
        <dbReference type="ARBA" id="ARBA00005254"/>
    </source>
</evidence>
<keyword evidence="2" id="KW-0413">Isomerase</keyword>
<keyword evidence="3" id="KW-1185">Reference proteome</keyword>
<comment type="caution">
    <text evidence="2">The sequence shown here is derived from an EMBL/GenBank/DDBJ whole genome shotgun (WGS) entry which is preliminary data.</text>
</comment>
<dbReference type="Gene3D" id="1.10.12.10">
    <property type="entry name" value="Lyase 2-enoyl-coa Hydratase, Chain A, domain 2"/>
    <property type="match status" value="1"/>
</dbReference>
<dbReference type="InterPro" id="IPR014748">
    <property type="entry name" value="Enoyl-CoA_hydra_C"/>
</dbReference>
<organism evidence="2 3">
    <name type="scientific">Pseudonocardia sediminis</name>
    <dbReference type="NCBI Taxonomy" id="1397368"/>
    <lineage>
        <taxon>Bacteria</taxon>
        <taxon>Bacillati</taxon>
        <taxon>Actinomycetota</taxon>
        <taxon>Actinomycetes</taxon>
        <taxon>Pseudonocardiales</taxon>
        <taxon>Pseudonocardiaceae</taxon>
        <taxon>Pseudonocardia</taxon>
    </lineage>
</organism>
<dbReference type="GO" id="GO:0016853">
    <property type="term" value="F:isomerase activity"/>
    <property type="evidence" value="ECO:0007669"/>
    <property type="project" value="UniProtKB-KW"/>
</dbReference>
<dbReference type="CDD" id="cd06558">
    <property type="entry name" value="crotonase-like"/>
    <property type="match status" value="1"/>
</dbReference>
<evidence type="ECO:0000313" key="3">
    <source>
        <dbReference type="Proteomes" id="UP000291591"/>
    </source>
</evidence>
<proteinExistence type="inferred from homology"/>
<comment type="similarity">
    <text evidence="1">Belongs to the enoyl-CoA hydratase/isomerase family.</text>
</comment>
<dbReference type="Gene3D" id="3.90.226.10">
    <property type="entry name" value="2-enoyl-CoA Hydratase, Chain A, domain 1"/>
    <property type="match status" value="1"/>
</dbReference>
<dbReference type="OrthoDB" id="5291143at2"/>
<evidence type="ECO:0000313" key="2">
    <source>
        <dbReference type="EMBL" id="RZT86980.1"/>
    </source>
</evidence>
<dbReference type="AlphaFoldDB" id="A0A4V2FR32"/>
<dbReference type="PANTHER" id="PTHR43459:SF1">
    <property type="entry name" value="EG:BACN32G11.4 PROTEIN"/>
    <property type="match status" value="1"/>
</dbReference>